<dbReference type="OrthoDB" id="2380935at2"/>
<sequence>MTNKERVIATLSNLELCDDCLSVASSVAPRQTVYSICRSLFEEAYIFRHHGICEHCHKAKTTNQLQNKRNHLEEMPKPELKIDSSTKPWFWEGNVQSHVVSYLAKNSYKIRSIADTASRTAGKDIIALSPEGKEIWISVKGYPEKSSNVQARHWFSSALFDLILYYGENPQVQLGIALPKDFTTYANLLPRVGWLKAQMQFNVFWVSAEGTVTVE</sequence>
<dbReference type="eggNOG" id="COG1846">
    <property type="taxonomic scope" value="Bacteria"/>
</dbReference>
<proteinExistence type="predicted"/>
<dbReference type="Proteomes" id="UP000005387">
    <property type="component" value="Unassembled WGS sequence"/>
</dbReference>
<dbReference type="RefSeq" id="WP_006039541.1">
    <property type="nucleotide sequence ID" value="NZ_AEDD01000010.1"/>
</dbReference>
<evidence type="ECO:0000313" key="2">
    <source>
        <dbReference type="Proteomes" id="UP000005387"/>
    </source>
</evidence>
<evidence type="ECO:0000313" key="1">
    <source>
        <dbReference type="EMBL" id="EFM09506.1"/>
    </source>
</evidence>
<dbReference type="AlphaFoldDB" id="E0ID51"/>
<gene>
    <name evidence="1" type="ORF">PaecuDRAFT_3553</name>
</gene>
<keyword evidence="2" id="KW-1185">Reference proteome</keyword>
<dbReference type="EMBL" id="AEDD01000010">
    <property type="protein sequence ID" value="EFM09506.1"/>
    <property type="molecule type" value="Genomic_DNA"/>
</dbReference>
<accession>E0ID51</accession>
<reference evidence="1 2" key="1">
    <citation type="submission" date="2010-07" db="EMBL/GenBank/DDBJ databases">
        <title>The draft genome of Paenibacillus curdlanolyticus YK9.</title>
        <authorList>
            <consortium name="US DOE Joint Genome Institute (JGI-PGF)"/>
            <person name="Lucas S."/>
            <person name="Copeland A."/>
            <person name="Lapidus A."/>
            <person name="Cheng J.-F."/>
            <person name="Bruce D."/>
            <person name="Goodwin L."/>
            <person name="Pitluck S."/>
            <person name="Land M.L."/>
            <person name="Hauser L."/>
            <person name="Chang Y.-J."/>
            <person name="Jeffries C."/>
            <person name="Anderson I.J."/>
            <person name="Johnson E."/>
            <person name="Loganathan U."/>
            <person name="Mulhopadhyay B."/>
            <person name="Kyrpides N."/>
            <person name="Woyke T.J."/>
        </authorList>
    </citation>
    <scope>NUCLEOTIDE SEQUENCE [LARGE SCALE GENOMIC DNA]</scope>
    <source>
        <strain evidence="1 2">YK9</strain>
    </source>
</reference>
<organism evidence="1 2">
    <name type="scientific">Paenibacillus curdlanolyticus YK9</name>
    <dbReference type="NCBI Taxonomy" id="717606"/>
    <lineage>
        <taxon>Bacteria</taxon>
        <taxon>Bacillati</taxon>
        <taxon>Bacillota</taxon>
        <taxon>Bacilli</taxon>
        <taxon>Bacillales</taxon>
        <taxon>Paenibacillaceae</taxon>
        <taxon>Paenibacillus</taxon>
    </lineage>
</organism>
<name>E0ID51_9BACL</name>
<protein>
    <submittedName>
        <fullName evidence="1">Uncharacterized protein</fullName>
    </submittedName>
</protein>